<dbReference type="EMBL" id="AONC01000012">
    <property type="protein sequence ID" value="EXJ16322.1"/>
    <property type="molecule type" value="Genomic_DNA"/>
</dbReference>
<dbReference type="InterPro" id="IPR019239">
    <property type="entry name" value="VapB_antitoxin"/>
</dbReference>
<organism evidence="1 2">
    <name type="scientific">Imhoffiella purpurea</name>
    <dbReference type="NCBI Taxonomy" id="1249627"/>
    <lineage>
        <taxon>Bacteria</taxon>
        <taxon>Pseudomonadati</taxon>
        <taxon>Pseudomonadota</taxon>
        <taxon>Gammaproteobacteria</taxon>
        <taxon>Chromatiales</taxon>
        <taxon>Chromatiaceae</taxon>
        <taxon>Imhoffiella</taxon>
    </lineage>
</organism>
<accession>W9VJT7</accession>
<dbReference type="eggNOG" id="COG5450">
    <property type="taxonomic scope" value="Bacteria"/>
</dbReference>
<dbReference type="Pfam" id="PF09957">
    <property type="entry name" value="VapB_antitoxin"/>
    <property type="match status" value="1"/>
</dbReference>
<reference evidence="1 2" key="1">
    <citation type="submission" date="2012-11" db="EMBL/GenBank/DDBJ databases">
        <title>Genome assembly of Thiorhodococcus sp. AK35.</title>
        <authorList>
            <person name="Nupur N."/>
            <person name="Khatri I."/>
            <person name="Subramanian S."/>
            <person name="Pinnaka A."/>
        </authorList>
    </citation>
    <scope>NUCLEOTIDE SEQUENCE [LARGE SCALE GENOMIC DNA]</scope>
    <source>
        <strain evidence="1 2">AK35</strain>
    </source>
</reference>
<protein>
    <submittedName>
        <fullName evidence="1">Uncharacterized protein</fullName>
    </submittedName>
</protein>
<name>W9VJT7_9GAMM</name>
<sequence length="64" mass="7301">MQAHIVVDDQLMNEALRVTGLNGTEEVIEVALRELIEHRRKDPLALAFGQMPWDGDLDAMRTDR</sequence>
<evidence type="ECO:0000313" key="2">
    <source>
        <dbReference type="Proteomes" id="UP000019460"/>
    </source>
</evidence>
<dbReference type="Proteomes" id="UP000019460">
    <property type="component" value="Unassembled WGS sequence"/>
</dbReference>
<dbReference type="AlphaFoldDB" id="W9VJT7"/>
<dbReference type="RefSeq" id="WP_043749920.1">
    <property type="nucleotide sequence ID" value="NZ_AONC01000012.1"/>
</dbReference>
<dbReference type="STRING" id="1249627.D779_0256"/>
<dbReference type="OrthoDB" id="9805830at2"/>
<comment type="caution">
    <text evidence="1">The sequence shown here is derived from an EMBL/GenBank/DDBJ whole genome shotgun (WGS) entry which is preliminary data.</text>
</comment>
<evidence type="ECO:0000313" key="1">
    <source>
        <dbReference type="EMBL" id="EXJ16322.1"/>
    </source>
</evidence>
<gene>
    <name evidence="1" type="ORF">D779_0256</name>
</gene>
<keyword evidence="2" id="KW-1185">Reference proteome</keyword>
<proteinExistence type="predicted"/>
<dbReference type="PATRIC" id="fig|1249627.3.peg.853"/>